<dbReference type="Pfam" id="PF00263">
    <property type="entry name" value="Secretin"/>
    <property type="match status" value="1"/>
</dbReference>
<evidence type="ECO:0000259" key="4">
    <source>
        <dbReference type="Pfam" id="PF13629"/>
    </source>
</evidence>
<dbReference type="Pfam" id="PF13629">
    <property type="entry name" value="T2SS-T3SS_pil_N"/>
    <property type="match status" value="1"/>
</dbReference>
<dbReference type="PRINTS" id="PR00811">
    <property type="entry name" value="BCTERIALGSPD"/>
</dbReference>
<feature type="region of interest" description="Disordered" evidence="2">
    <location>
        <begin position="168"/>
        <end position="196"/>
    </location>
</feature>
<evidence type="ECO:0000313" key="6">
    <source>
        <dbReference type="Proteomes" id="UP001515683"/>
    </source>
</evidence>
<dbReference type="Proteomes" id="UP001515683">
    <property type="component" value="Unassembled WGS sequence"/>
</dbReference>
<accession>A0ABX0R822</accession>
<dbReference type="InterPro" id="IPR001775">
    <property type="entry name" value="GspD/PilQ"/>
</dbReference>
<dbReference type="InterPro" id="IPR004846">
    <property type="entry name" value="T2SS/T3SS_dom"/>
</dbReference>
<keyword evidence="6" id="KW-1185">Reference proteome</keyword>
<feature type="compositionally biased region" description="Gly residues" evidence="2">
    <location>
        <begin position="170"/>
        <end position="182"/>
    </location>
</feature>
<dbReference type="InterPro" id="IPR032789">
    <property type="entry name" value="T2SS-T3SS_pil_N"/>
</dbReference>
<comment type="similarity">
    <text evidence="1">Belongs to the bacterial secretin family.</text>
</comment>
<dbReference type="InterPro" id="IPR050810">
    <property type="entry name" value="Bact_Secretion_Sys_Channel"/>
</dbReference>
<sequence length="475" mass="49509">MRFISDDGRRLAVKHGLSMLLWLLIAVTLPARAVEQVNPSSEIDLNLHQGRMLKIDGEPESVLIADPDIASFELPSPGNVFIFGKGVGSTTLYAMDSNGNVLTAIRLVVQHDLGALKERLRRQFPSADIQLEAAIPDGVIVRGSVDTPQDAKNVIDSVQAWISGSMSSAQGGGASGGGGAGGNAQPASSSSSPSVVNQLRIRTPSQINIRVRVVEVSRKLTHELGFNWDASLNRGGNTWGFGSGALTSFFSSSTNTFSRDSGAMSLGYNTSGSDGSLSSLLSAMNSQGMASVLAEPNLTAMSGQTAAFAAGGEVPVVLITDNNVSINYKSYGVILRMTPTLLSANRISLHIAPEVSELTDVGSVTLSSGSTIPALTVRRADTTVELASGQSFALAGMLRSTASQTVSGVPGLSSIPLLGRAFEKESTSQEDTELVIIATAYVVEPVNAGELQTPGKGAKMVDAFTPQFGAAGYLY</sequence>
<evidence type="ECO:0000313" key="5">
    <source>
        <dbReference type="EMBL" id="NIF21510.1"/>
    </source>
</evidence>
<comment type="caution">
    <text evidence="5">The sequence shown here is derived from an EMBL/GenBank/DDBJ whole genome shotgun (WGS) entry which is preliminary data.</text>
</comment>
<organism evidence="5 6">
    <name type="scientific">Candidatus Pantoea multigeneris</name>
    <dbReference type="NCBI Taxonomy" id="2608357"/>
    <lineage>
        <taxon>Bacteria</taxon>
        <taxon>Pseudomonadati</taxon>
        <taxon>Pseudomonadota</taxon>
        <taxon>Gammaproteobacteria</taxon>
        <taxon>Enterobacterales</taxon>
        <taxon>Erwiniaceae</taxon>
        <taxon>Pantoea</taxon>
    </lineage>
</organism>
<feature type="domain" description="Pilus formation protein N-terminal" evidence="4">
    <location>
        <begin position="40"/>
        <end position="109"/>
    </location>
</feature>
<proteinExistence type="inferred from homology"/>
<dbReference type="EMBL" id="VWXF01000002">
    <property type="protein sequence ID" value="NIF21510.1"/>
    <property type="molecule type" value="Genomic_DNA"/>
</dbReference>
<evidence type="ECO:0000256" key="1">
    <source>
        <dbReference type="RuleBase" id="RU004003"/>
    </source>
</evidence>
<reference evidence="5 6" key="1">
    <citation type="journal article" date="2019" name="bioRxiv">
        <title>Bacteria contribute to plant secondary compound degradation in a generalist herbivore system.</title>
        <authorList>
            <person name="Francoeur C.B."/>
            <person name="Khadempour L."/>
            <person name="Moreira-Soto R.D."/>
            <person name="Gotting K."/>
            <person name="Book A.J."/>
            <person name="Pinto-Tomas A.A."/>
            <person name="Keefover-Ring K."/>
            <person name="Currie C.R."/>
        </authorList>
    </citation>
    <scope>NUCLEOTIDE SEQUENCE [LARGE SCALE GENOMIC DNA]</scope>
    <source>
        <strain evidence="5">Acro-835</strain>
    </source>
</reference>
<gene>
    <name evidence="5" type="ORF">F3J40_07845</name>
</gene>
<evidence type="ECO:0000259" key="3">
    <source>
        <dbReference type="Pfam" id="PF00263"/>
    </source>
</evidence>
<feature type="domain" description="Type II/III secretion system secretin-like" evidence="3">
    <location>
        <begin position="283"/>
        <end position="444"/>
    </location>
</feature>
<dbReference type="PANTHER" id="PTHR30332">
    <property type="entry name" value="PROBABLE GENERAL SECRETION PATHWAY PROTEIN D"/>
    <property type="match status" value="1"/>
</dbReference>
<feature type="compositionally biased region" description="Low complexity" evidence="2">
    <location>
        <begin position="183"/>
        <end position="194"/>
    </location>
</feature>
<dbReference type="RefSeq" id="WP_167013475.1">
    <property type="nucleotide sequence ID" value="NZ_VWXF01000002.1"/>
</dbReference>
<protein>
    <submittedName>
        <fullName evidence="5">Type II and III secretion system protein family protein</fullName>
    </submittedName>
</protein>
<evidence type="ECO:0000256" key="2">
    <source>
        <dbReference type="SAM" id="MobiDB-lite"/>
    </source>
</evidence>
<name>A0ABX0R822_9GAMM</name>
<dbReference type="PANTHER" id="PTHR30332:SF17">
    <property type="entry name" value="TYPE IV PILIATION SYSTEM PROTEIN DR_0774-RELATED"/>
    <property type="match status" value="1"/>
</dbReference>